<dbReference type="EMBL" id="CAJNOK010018376">
    <property type="protein sequence ID" value="CAF1281042.1"/>
    <property type="molecule type" value="Genomic_DNA"/>
</dbReference>
<dbReference type="Proteomes" id="UP000677228">
    <property type="component" value="Unassembled WGS sequence"/>
</dbReference>
<accession>A0A8S2QAV6</accession>
<comment type="caution">
    <text evidence="2">The sequence shown here is derived from an EMBL/GenBank/DDBJ whole genome shotgun (WGS) entry which is preliminary data.</text>
</comment>
<proteinExistence type="predicted"/>
<evidence type="ECO:0000313" key="3">
    <source>
        <dbReference type="Proteomes" id="UP000682733"/>
    </source>
</evidence>
<organism evidence="2 3">
    <name type="scientific">Didymodactylos carnosus</name>
    <dbReference type="NCBI Taxonomy" id="1234261"/>
    <lineage>
        <taxon>Eukaryota</taxon>
        <taxon>Metazoa</taxon>
        <taxon>Spiralia</taxon>
        <taxon>Gnathifera</taxon>
        <taxon>Rotifera</taxon>
        <taxon>Eurotatoria</taxon>
        <taxon>Bdelloidea</taxon>
        <taxon>Philodinida</taxon>
        <taxon>Philodinidae</taxon>
        <taxon>Didymodactylos</taxon>
    </lineage>
</organism>
<dbReference type="Proteomes" id="UP000682733">
    <property type="component" value="Unassembled WGS sequence"/>
</dbReference>
<name>A0A8S2QAV6_9BILA</name>
<dbReference type="EMBL" id="CAJOBA010039937">
    <property type="protein sequence ID" value="CAF4085846.1"/>
    <property type="molecule type" value="Genomic_DNA"/>
</dbReference>
<gene>
    <name evidence="1" type="ORF">OVA965_LOCUS27638</name>
    <name evidence="2" type="ORF">TMI583_LOCUS28384</name>
</gene>
<protein>
    <submittedName>
        <fullName evidence="2">Uncharacterized protein</fullName>
    </submittedName>
</protein>
<evidence type="ECO:0000313" key="1">
    <source>
        <dbReference type="EMBL" id="CAF1281042.1"/>
    </source>
</evidence>
<reference evidence="2" key="1">
    <citation type="submission" date="2021-02" db="EMBL/GenBank/DDBJ databases">
        <authorList>
            <person name="Nowell W R."/>
        </authorList>
    </citation>
    <scope>NUCLEOTIDE SEQUENCE</scope>
</reference>
<sequence>MTLNSILKIVDISSVKDRRQSDVVKNKCDSLMKEVKLLSTSINNLGSSSDTTIVEDLNYEDMQVFILGLKQLVSESDHSEKIRLLTICPEWWNRRDVVYHFDVTEWEARTAMKLRETSGVLSFCENIQDRGQITASTIEKVLEHYQDDSISRQSSNVKDVIQLKLADGTKIPKPCRIMLVSVTEAFENFKTFSSIVQQSVTSTDFVKKIVCSDTNLVCMNGTCLTCKNKSPSTELPNLYPMNLNEDVSWMTWAKVDNKIDIQKITGSVENLLKAMDEQWNKYLLHAFVTSEQFGFIKTLKESIGLYQAIIQMDFTENFSLDFQNEI</sequence>
<dbReference type="PANTHER" id="PTHR46601">
    <property type="entry name" value="ULP_PROTEASE DOMAIN-CONTAINING PROTEIN"/>
    <property type="match status" value="1"/>
</dbReference>
<evidence type="ECO:0000313" key="2">
    <source>
        <dbReference type="EMBL" id="CAF4085846.1"/>
    </source>
</evidence>
<dbReference type="AlphaFoldDB" id="A0A8S2QAV6"/>
<dbReference type="PANTHER" id="PTHR46601:SF1">
    <property type="entry name" value="ADF-H DOMAIN-CONTAINING PROTEIN"/>
    <property type="match status" value="1"/>
</dbReference>